<keyword evidence="2" id="KW-1133">Transmembrane helix</keyword>
<dbReference type="CDD" id="cd01833">
    <property type="entry name" value="XynB_like"/>
    <property type="match status" value="1"/>
</dbReference>
<accession>A0A6G1FPW8</accession>
<evidence type="ECO:0000313" key="6">
    <source>
        <dbReference type="Proteomes" id="UP000504638"/>
    </source>
</evidence>
<dbReference type="GO" id="GO:0004622">
    <property type="term" value="F:phosphatidylcholine lysophospholipase activity"/>
    <property type="evidence" value="ECO:0007669"/>
    <property type="project" value="TreeGrafter"/>
</dbReference>
<evidence type="ECO:0000256" key="2">
    <source>
        <dbReference type="SAM" id="Phobius"/>
    </source>
</evidence>
<dbReference type="Proteomes" id="UP000504638">
    <property type="component" value="Unplaced"/>
</dbReference>
<keyword evidence="2" id="KW-0472">Membrane</keyword>
<evidence type="ECO:0000256" key="3">
    <source>
        <dbReference type="SAM" id="SignalP"/>
    </source>
</evidence>
<gene>
    <name evidence="5 7" type="ORF">P152DRAFT_425970</name>
</gene>
<keyword evidence="5 7" id="KW-0378">Hydrolase</keyword>
<name>A0A6G1FPW8_9PEZI</name>
<dbReference type="EMBL" id="ML975215">
    <property type="protein sequence ID" value="KAF1807844.1"/>
    <property type="molecule type" value="Genomic_DNA"/>
</dbReference>
<dbReference type="InterPro" id="IPR036514">
    <property type="entry name" value="SGNH_hydro_sf"/>
</dbReference>
<dbReference type="AlphaFoldDB" id="A0A6G1FPW8"/>
<feature type="region of interest" description="Disordered" evidence="1">
    <location>
        <begin position="288"/>
        <end position="329"/>
    </location>
</feature>
<evidence type="ECO:0000313" key="5">
    <source>
        <dbReference type="EMBL" id="KAF1807844.1"/>
    </source>
</evidence>
<keyword evidence="2" id="KW-0812">Transmembrane</keyword>
<reference evidence="7" key="3">
    <citation type="submission" date="2025-04" db="UniProtKB">
        <authorList>
            <consortium name="RefSeq"/>
        </authorList>
    </citation>
    <scope>IDENTIFICATION</scope>
    <source>
        <strain evidence="7">CBS 781.70</strain>
    </source>
</reference>
<reference evidence="7" key="2">
    <citation type="submission" date="2020-04" db="EMBL/GenBank/DDBJ databases">
        <authorList>
            <consortium name="NCBI Genome Project"/>
        </authorList>
    </citation>
    <scope>NUCLEOTIDE SEQUENCE</scope>
    <source>
        <strain evidence="7">CBS 781.70</strain>
    </source>
</reference>
<dbReference type="Pfam" id="PF13472">
    <property type="entry name" value="Lipase_GDSL_2"/>
    <property type="match status" value="1"/>
</dbReference>
<feature type="domain" description="SGNH hydrolase-type esterase" evidence="4">
    <location>
        <begin position="87"/>
        <end position="267"/>
    </location>
</feature>
<dbReference type="InterPro" id="IPR013830">
    <property type="entry name" value="SGNH_hydro"/>
</dbReference>
<dbReference type="PANTHER" id="PTHR30383:SF5">
    <property type="entry name" value="SGNH HYDROLASE-TYPE ESTERASE DOMAIN-CONTAINING PROTEIN"/>
    <property type="match status" value="1"/>
</dbReference>
<feature type="transmembrane region" description="Helical" evidence="2">
    <location>
        <begin position="348"/>
        <end position="369"/>
    </location>
</feature>
<keyword evidence="6" id="KW-1185">Reference proteome</keyword>
<proteinExistence type="predicted"/>
<evidence type="ECO:0000256" key="1">
    <source>
        <dbReference type="SAM" id="MobiDB-lite"/>
    </source>
</evidence>
<protein>
    <submittedName>
        <fullName evidence="5 7">SGNH hydrolase</fullName>
    </submittedName>
</protein>
<feature type="signal peptide" evidence="3">
    <location>
        <begin position="1"/>
        <end position="20"/>
    </location>
</feature>
<organism evidence="5">
    <name type="scientific">Eremomyces bilateralis CBS 781.70</name>
    <dbReference type="NCBI Taxonomy" id="1392243"/>
    <lineage>
        <taxon>Eukaryota</taxon>
        <taxon>Fungi</taxon>
        <taxon>Dikarya</taxon>
        <taxon>Ascomycota</taxon>
        <taxon>Pezizomycotina</taxon>
        <taxon>Dothideomycetes</taxon>
        <taxon>Dothideomycetes incertae sedis</taxon>
        <taxon>Eremomycetales</taxon>
        <taxon>Eremomycetaceae</taxon>
        <taxon>Eremomyces</taxon>
    </lineage>
</organism>
<dbReference type="GeneID" id="54417816"/>
<feature type="chain" id="PRO_5044631496" evidence="3">
    <location>
        <begin position="21"/>
        <end position="379"/>
    </location>
</feature>
<sequence length="379" mass="41283">MKALLNTIAVLCLLCPTIKAVSLRVIDARLQPRNTTVSQSVLAVLTKHDRRDVELSLNTSVVPLLLERTGITPGQGVKPGTKLRILCVGDSITVGAASGDGNGYRLQLRNNLSNDNVVFAGTEFSGGMADGYFAAWTGKTIQYVTDHVKPSLEQRPNIILLHLGTNDMTENSAISTEGNDPSGAAQRLGNLIDQMIALCPDAIIMVAMIINTCDPSQAPQTQRYQLLVAKIAQQYSSKGHKVIAVDFTTFPISQLRDCIHPADEGYREMGHYWYDFITQIPRDWIQEPVGPDPRRAGAGDSKSNSGPDPNIPPPNFGTNPVQPNSTDTVANAAGTEGRACCNDLFVTGYLWFLVFQHCFILYSILYSFLSPFLGKRSSL</sequence>
<dbReference type="RefSeq" id="XP_033529475.1">
    <property type="nucleotide sequence ID" value="XM_033677246.1"/>
</dbReference>
<reference evidence="5 7" key="1">
    <citation type="submission" date="2020-01" db="EMBL/GenBank/DDBJ databases">
        <authorList>
            <consortium name="DOE Joint Genome Institute"/>
            <person name="Haridas S."/>
            <person name="Albert R."/>
            <person name="Binder M."/>
            <person name="Bloem J."/>
            <person name="Labutti K."/>
            <person name="Salamov A."/>
            <person name="Andreopoulos B."/>
            <person name="Baker S.E."/>
            <person name="Barry K."/>
            <person name="Bills G."/>
            <person name="Bluhm B.H."/>
            <person name="Cannon C."/>
            <person name="Castanera R."/>
            <person name="Culley D.E."/>
            <person name="Daum C."/>
            <person name="Ezra D."/>
            <person name="Gonzalez J.B."/>
            <person name="Henrissat B."/>
            <person name="Kuo A."/>
            <person name="Liang C."/>
            <person name="Lipzen A."/>
            <person name="Lutzoni F."/>
            <person name="Magnuson J."/>
            <person name="Mondo S."/>
            <person name="Nolan M."/>
            <person name="Ohm R."/>
            <person name="Pangilinan J."/>
            <person name="Park H.-J."/>
            <person name="Ramirez L."/>
            <person name="Alfaro M."/>
            <person name="Sun H."/>
            <person name="Tritt A."/>
            <person name="Yoshinaga Y."/>
            <person name="Zwiers L.-H."/>
            <person name="Turgeon B.G."/>
            <person name="Goodwin S.B."/>
            <person name="Spatafora J.W."/>
            <person name="Crous P.W."/>
            <person name="Grigoriev I.V."/>
        </authorList>
    </citation>
    <scope>NUCLEOTIDE SEQUENCE</scope>
    <source>
        <strain evidence="5 7">CBS 781.70</strain>
    </source>
</reference>
<evidence type="ECO:0000259" key="4">
    <source>
        <dbReference type="Pfam" id="PF13472"/>
    </source>
</evidence>
<dbReference type="InterPro" id="IPR051532">
    <property type="entry name" value="Ester_Hydrolysis_Enzymes"/>
</dbReference>
<dbReference type="OrthoDB" id="3915838at2759"/>
<dbReference type="Gene3D" id="3.40.50.1110">
    <property type="entry name" value="SGNH hydrolase"/>
    <property type="match status" value="1"/>
</dbReference>
<dbReference type="PANTHER" id="PTHR30383">
    <property type="entry name" value="THIOESTERASE 1/PROTEASE 1/LYSOPHOSPHOLIPASE L1"/>
    <property type="match status" value="1"/>
</dbReference>
<keyword evidence="3" id="KW-0732">Signal</keyword>
<evidence type="ECO:0000313" key="7">
    <source>
        <dbReference type="RefSeq" id="XP_033529475.1"/>
    </source>
</evidence>
<feature type="compositionally biased region" description="Polar residues" evidence="1">
    <location>
        <begin position="316"/>
        <end position="329"/>
    </location>
</feature>
<dbReference type="SUPFAM" id="SSF52266">
    <property type="entry name" value="SGNH hydrolase"/>
    <property type="match status" value="1"/>
</dbReference>